<evidence type="ECO:0000313" key="2">
    <source>
        <dbReference type="EMBL" id="KAF5180379.1"/>
    </source>
</evidence>
<accession>A0A7J6V5N1</accession>
<keyword evidence="3" id="KW-1185">Reference proteome</keyword>
<proteinExistence type="predicted"/>
<protein>
    <submittedName>
        <fullName evidence="2">Uncharacterized protein</fullName>
    </submittedName>
</protein>
<evidence type="ECO:0000256" key="1">
    <source>
        <dbReference type="SAM" id="MobiDB-lite"/>
    </source>
</evidence>
<dbReference type="Proteomes" id="UP000554482">
    <property type="component" value="Unassembled WGS sequence"/>
</dbReference>
<comment type="caution">
    <text evidence="2">The sequence shown here is derived from an EMBL/GenBank/DDBJ whole genome shotgun (WGS) entry which is preliminary data.</text>
</comment>
<feature type="non-terminal residue" evidence="2">
    <location>
        <position position="173"/>
    </location>
</feature>
<dbReference type="EMBL" id="JABWDY010037517">
    <property type="protein sequence ID" value="KAF5180379.1"/>
    <property type="molecule type" value="Genomic_DNA"/>
</dbReference>
<reference evidence="2 3" key="1">
    <citation type="submission" date="2020-06" db="EMBL/GenBank/DDBJ databases">
        <title>Transcriptomic and genomic resources for Thalictrum thalictroides and T. hernandezii: Facilitating candidate gene discovery in an emerging model plant lineage.</title>
        <authorList>
            <person name="Arias T."/>
            <person name="Riano-Pachon D.M."/>
            <person name="Di Stilio V.S."/>
        </authorList>
    </citation>
    <scope>NUCLEOTIDE SEQUENCE [LARGE SCALE GENOMIC DNA]</scope>
    <source>
        <strain evidence="3">cv. WT478/WT964</strain>
        <tissue evidence="2">Leaves</tissue>
    </source>
</reference>
<sequence length="173" mass="19207">MEFDSLTHSSTFSPLYSSTTAINNYSQNTPPHSSTTAINNYSQNTPQFNQHSALINPDQISLEQIIQLLSIPSFSNKLVPYGLLSPIISHLFPQGGSHHISHQIAGSSQFENTNDWGNTHCIQRNNEFIENVYTNNSEISKVDTQLHLGLNQISETPTQSLQLDSPTSVIHSE</sequence>
<dbReference type="AlphaFoldDB" id="A0A7J6V5N1"/>
<gene>
    <name evidence="2" type="ORF">FRX31_030033</name>
</gene>
<organism evidence="2 3">
    <name type="scientific">Thalictrum thalictroides</name>
    <name type="common">Rue-anemone</name>
    <name type="synonym">Anemone thalictroides</name>
    <dbReference type="NCBI Taxonomy" id="46969"/>
    <lineage>
        <taxon>Eukaryota</taxon>
        <taxon>Viridiplantae</taxon>
        <taxon>Streptophyta</taxon>
        <taxon>Embryophyta</taxon>
        <taxon>Tracheophyta</taxon>
        <taxon>Spermatophyta</taxon>
        <taxon>Magnoliopsida</taxon>
        <taxon>Ranunculales</taxon>
        <taxon>Ranunculaceae</taxon>
        <taxon>Thalictroideae</taxon>
        <taxon>Thalictrum</taxon>
    </lineage>
</organism>
<evidence type="ECO:0000313" key="3">
    <source>
        <dbReference type="Proteomes" id="UP000554482"/>
    </source>
</evidence>
<feature type="region of interest" description="Disordered" evidence="1">
    <location>
        <begin position="23"/>
        <end position="43"/>
    </location>
</feature>
<name>A0A7J6V5N1_THATH</name>